<protein>
    <submittedName>
        <fullName evidence="1">Uncharacterized protein</fullName>
    </submittedName>
</protein>
<evidence type="ECO:0000313" key="2">
    <source>
        <dbReference type="Proteomes" id="UP000033804"/>
    </source>
</evidence>
<proteinExistence type="predicted"/>
<dbReference type="GeneID" id="26517787"/>
<gene>
    <name evidence="1" type="ORF">Sm_phiM9_107</name>
</gene>
<reference evidence="2" key="2">
    <citation type="submission" date="2015-03" db="EMBL/GenBank/DDBJ databases">
        <title>The genome and structure of Sinorhizobium meliloti phage phiM9.</title>
        <authorList>
            <person name="Johnson M.C."/>
            <person name="Tatum K.B."/>
            <person name="Lynn J.S."/>
            <person name="Brewer T.E."/>
            <person name="Washburn B.K."/>
            <person name="Stroupe M.E."/>
            <person name="Jones K.M."/>
        </authorList>
    </citation>
    <scope>NUCLEOTIDE SEQUENCE [LARGE SCALE GENOMIC DNA]</scope>
</reference>
<sequence>MYAIRITKHGKSFLGTSPAGVFVRARREEVEVRVQRLEEMTKSRPEWMVESLGPESYEIARVKLAPSGNWVEVLN</sequence>
<dbReference type="EMBL" id="KP881232">
    <property type="protein sequence ID" value="AKE44735.1"/>
    <property type="molecule type" value="Genomic_DNA"/>
</dbReference>
<evidence type="ECO:0000313" key="1">
    <source>
        <dbReference type="EMBL" id="AKE44735.1"/>
    </source>
</evidence>
<dbReference type="Proteomes" id="UP000033804">
    <property type="component" value="Segment"/>
</dbReference>
<dbReference type="KEGG" id="vg:26517787"/>
<dbReference type="RefSeq" id="YP_009189489.1">
    <property type="nucleotide sequence ID" value="NC_028676.1"/>
</dbReference>
<keyword evidence="2" id="KW-1185">Reference proteome</keyword>
<accession>A0A0F6R5W9</accession>
<name>A0A0F6R5W9_9CAUD</name>
<reference evidence="1 2" key="1">
    <citation type="journal article" date="2015" name="J. Virol.">
        <title>Sinorhizobium meliloti Phage ?M9 Defines a New Group of T4 Superfamily Phages with Unusual Genomic Features but a Common T=16 Capsid.</title>
        <authorList>
            <person name="Johnson M.C."/>
            <person name="Tatum K.B."/>
            <person name="Lynn J.S."/>
            <person name="Brewer T.E."/>
            <person name="Lu S."/>
            <person name="Washburn B.K."/>
            <person name="Stroupe M.E."/>
            <person name="Jones K.M."/>
        </authorList>
    </citation>
    <scope>NUCLEOTIDE SEQUENCE [LARGE SCALE GENOMIC DNA]</scope>
</reference>
<organism evidence="1 2">
    <name type="scientific">Sinorhizobium phage phiM9</name>
    <dbReference type="NCBI Taxonomy" id="1636182"/>
    <lineage>
        <taxon>Viruses</taxon>
        <taxon>Duplodnaviria</taxon>
        <taxon>Heunggongvirae</taxon>
        <taxon>Uroviricota</taxon>
        <taxon>Caudoviricetes</taxon>
        <taxon>Pootjesviridae</taxon>
        <taxon>Emnonavirus</taxon>
        <taxon>Emnonavirus phiM9</taxon>
    </lineage>
</organism>